<evidence type="ECO:0000259" key="10">
    <source>
        <dbReference type="Pfam" id="PF00673"/>
    </source>
</evidence>
<proteinExistence type="inferred from homology"/>
<dbReference type="EMBL" id="RXIL01000019">
    <property type="protein sequence ID" value="RZN73095.1"/>
    <property type="molecule type" value="Genomic_DNA"/>
</dbReference>
<dbReference type="AlphaFoldDB" id="A0A520KYI0"/>
<dbReference type="GO" id="GO:0019843">
    <property type="term" value="F:rRNA binding"/>
    <property type="evidence" value="ECO:0007669"/>
    <property type="project" value="UniProtKB-UniRule"/>
</dbReference>
<dbReference type="InterPro" id="IPR057266">
    <property type="entry name" value="Ribosomal_uL5_euk/arc-type"/>
</dbReference>
<comment type="similarity">
    <text evidence="1 7 8">Belongs to the universal ribosomal protein uL5 family.</text>
</comment>
<dbReference type="GO" id="GO:1990904">
    <property type="term" value="C:ribonucleoprotein complex"/>
    <property type="evidence" value="ECO:0007669"/>
    <property type="project" value="UniProtKB-KW"/>
</dbReference>
<dbReference type="InterPro" id="IPR022804">
    <property type="entry name" value="Ribosomal_uL5_arc"/>
</dbReference>
<evidence type="ECO:0000256" key="4">
    <source>
        <dbReference type="ARBA" id="ARBA00022884"/>
    </source>
</evidence>
<protein>
    <recommendedName>
        <fullName evidence="7">Large ribosomal subunit protein uL5</fullName>
    </recommendedName>
</protein>
<keyword evidence="2 7" id="KW-0820">tRNA-binding</keyword>
<feature type="domain" description="Large ribosomal subunit protein uL5 N-terminal" evidence="9">
    <location>
        <begin position="4"/>
        <end position="57"/>
    </location>
</feature>
<dbReference type="NCBIfam" id="NF003258">
    <property type="entry name" value="PRK04219.1"/>
    <property type="match status" value="1"/>
</dbReference>
<sequence length="170" mass="19358">MSENPMRKPRIEKVLVHMGVGESGRQLINAEKVLEAITGQKTTRTFAKKTRPTFGIKKGEPIGCKVTLRKQMAKNFLKDALNAVETTIYEDCFDETGNFSFGIEEHLLFPNMKYDPEIGIFGMDVTVVLERPGKRIEKRKINRGKVPKVHKINKEEAIEFTKEHLGVKVE</sequence>
<evidence type="ECO:0000313" key="11">
    <source>
        <dbReference type="EMBL" id="RZN73095.1"/>
    </source>
</evidence>
<dbReference type="SUPFAM" id="SSF55282">
    <property type="entry name" value="RL5-like"/>
    <property type="match status" value="1"/>
</dbReference>
<dbReference type="InterPro" id="IPR031310">
    <property type="entry name" value="Ribosomal_uL5_N"/>
</dbReference>
<evidence type="ECO:0000313" key="12">
    <source>
        <dbReference type="Proteomes" id="UP000320766"/>
    </source>
</evidence>
<dbReference type="GO" id="GO:0003735">
    <property type="term" value="F:structural constituent of ribosome"/>
    <property type="evidence" value="ECO:0007669"/>
    <property type="project" value="InterPro"/>
</dbReference>
<reference evidence="11 12" key="1">
    <citation type="journal article" date="2019" name="Nat. Microbiol.">
        <title>Wide diversity of methane and short-chain alkane metabolisms in uncultured archaea.</title>
        <authorList>
            <person name="Borrel G."/>
            <person name="Adam P.S."/>
            <person name="McKay L.J."/>
            <person name="Chen L.X."/>
            <person name="Sierra-Garcia I.N."/>
            <person name="Sieber C.M."/>
            <person name="Letourneur Q."/>
            <person name="Ghozlane A."/>
            <person name="Andersen G.L."/>
            <person name="Li W.J."/>
            <person name="Hallam S.J."/>
            <person name="Muyzer G."/>
            <person name="de Oliveira V.M."/>
            <person name="Inskeep W.P."/>
            <person name="Banfield J.F."/>
            <person name="Gribaldo S."/>
        </authorList>
    </citation>
    <scope>NUCLEOTIDE SEQUENCE [LARGE SCALE GENOMIC DNA]</scope>
    <source>
        <strain evidence="11">NM1b</strain>
    </source>
</reference>
<organism evidence="11 12">
    <name type="scientific">Candidatus Methanolliviera hydrocarbonicum</name>
    <dbReference type="NCBI Taxonomy" id="2491085"/>
    <lineage>
        <taxon>Archaea</taxon>
        <taxon>Methanobacteriati</taxon>
        <taxon>Methanobacteriota</taxon>
        <taxon>Candidatus Methanoliparia</taxon>
        <taxon>Candidatus Methanoliparales</taxon>
        <taxon>Candidatus Methanollivieraceae</taxon>
        <taxon>Candidatus Methanolliviera</taxon>
    </lineage>
</organism>
<evidence type="ECO:0000256" key="3">
    <source>
        <dbReference type="ARBA" id="ARBA00022730"/>
    </source>
</evidence>
<dbReference type="FunFam" id="3.30.1440.10:FF:000002">
    <property type="entry name" value="60S ribosomal protein L11"/>
    <property type="match status" value="1"/>
</dbReference>
<evidence type="ECO:0000256" key="2">
    <source>
        <dbReference type="ARBA" id="ARBA00022555"/>
    </source>
</evidence>
<dbReference type="Pfam" id="PF00673">
    <property type="entry name" value="Ribosomal_L5_C"/>
    <property type="match status" value="1"/>
</dbReference>
<keyword evidence="5 7" id="KW-0689">Ribosomal protein</keyword>
<dbReference type="Proteomes" id="UP000320766">
    <property type="component" value="Unassembled WGS sequence"/>
</dbReference>
<dbReference type="GO" id="GO:0006412">
    <property type="term" value="P:translation"/>
    <property type="evidence" value="ECO:0007669"/>
    <property type="project" value="UniProtKB-UniRule"/>
</dbReference>
<dbReference type="GO" id="GO:0005840">
    <property type="term" value="C:ribosome"/>
    <property type="evidence" value="ECO:0007669"/>
    <property type="project" value="UniProtKB-KW"/>
</dbReference>
<comment type="subunit">
    <text evidence="7">Part of the 50S ribosomal subunit; contacts the 5S rRNA and probably tRNA. Forms a bridge to the 30S subunit in the 70S ribosome.</text>
</comment>
<keyword evidence="4 7" id="KW-0694">RNA-binding</keyword>
<dbReference type="InterPro" id="IPR002132">
    <property type="entry name" value="Ribosomal_uL5"/>
</dbReference>
<dbReference type="Gene3D" id="3.30.1440.10">
    <property type="match status" value="1"/>
</dbReference>
<dbReference type="InterPro" id="IPR022803">
    <property type="entry name" value="Ribosomal_uL5_dom_sf"/>
</dbReference>
<dbReference type="GO" id="GO:0000049">
    <property type="term" value="F:tRNA binding"/>
    <property type="evidence" value="ECO:0007669"/>
    <property type="project" value="UniProtKB-UniRule"/>
</dbReference>
<evidence type="ECO:0000256" key="5">
    <source>
        <dbReference type="ARBA" id="ARBA00022980"/>
    </source>
</evidence>
<accession>A0A520KYI0</accession>
<dbReference type="InterPro" id="IPR031309">
    <property type="entry name" value="Ribosomal_uL5_C"/>
</dbReference>
<dbReference type="PIRSF" id="PIRSF002161">
    <property type="entry name" value="Ribosomal_L5"/>
    <property type="match status" value="1"/>
</dbReference>
<evidence type="ECO:0000256" key="1">
    <source>
        <dbReference type="ARBA" id="ARBA00008553"/>
    </source>
</evidence>
<keyword evidence="6 7" id="KW-0687">Ribonucleoprotein</keyword>
<evidence type="ECO:0000256" key="8">
    <source>
        <dbReference type="RuleBase" id="RU003930"/>
    </source>
</evidence>
<keyword evidence="3 7" id="KW-0699">rRNA-binding</keyword>
<comment type="caution">
    <text evidence="11">The sequence shown here is derived from an EMBL/GenBank/DDBJ whole genome shotgun (WGS) entry which is preliminary data.</text>
</comment>
<gene>
    <name evidence="7" type="primary">rpl5</name>
    <name evidence="11" type="ORF">EF807_01000</name>
</gene>
<name>A0A520KYI0_9EURY</name>
<dbReference type="Pfam" id="PF00281">
    <property type="entry name" value="Ribosomal_L5"/>
    <property type="match status" value="1"/>
</dbReference>
<evidence type="ECO:0000256" key="7">
    <source>
        <dbReference type="HAMAP-Rule" id="MF_01333"/>
    </source>
</evidence>
<dbReference type="HAMAP" id="MF_01333_A">
    <property type="entry name" value="Ribosomal_uL5_A"/>
    <property type="match status" value="1"/>
</dbReference>
<feature type="domain" description="Large ribosomal subunit protein uL5 C-terminal" evidence="10">
    <location>
        <begin position="61"/>
        <end position="148"/>
    </location>
</feature>
<dbReference type="PANTHER" id="PTHR11994">
    <property type="entry name" value="60S RIBOSOMAL PROTEIN L11-RELATED"/>
    <property type="match status" value="1"/>
</dbReference>
<evidence type="ECO:0000256" key="6">
    <source>
        <dbReference type="ARBA" id="ARBA00023274"/>
    </source>
</evidence>
<evidence type="ECO:0000259" key="9">
    <source>
        <dbReference type="Pfam" id="PF00281"/>
    </source>
</evidence>
<comment type="function">
    <text evidence="7">This is 1 of the proteins that bind and probably mediate the attachment of the 5S RNA into the large ribosomal subunit, where it forms part of the central protuberance. In the 70S ribosome it contacts protein S13 of the 30S subunit (bridge B1b), connecting the 2 subunits; this bridge is implicated in subunit movement. May contact the P site tRNA; the 5S rRNA and some of its associated proteins might help stabilize positioning of ribosome-bound tRNAs.</text>
</comment>